<protein>
    <recommendedName>
        <fullName evidence="5">RING-type domain-containing protein</fullName>
    </recommendedName>
</protein>
<dbReference type="Gene3D" id="3.30.40.10">
    <property type="entry name" value="Zinc/RING finger domain, C3HC4 (zinc finger)"/>
    <property type="match status" value="1"/>
</dbReference>
<dbReference type="PANTHER" id="PTHR45969:SF69">
    <property type="entry name" value="FINGER DOMAIN PROTEIN, PUTATIVE (AFU_ORTHOLOGUE AFUA_3G12190)-RELATED"/>
    <property type="match status" value="1"/>
</dbReference>
<evidence type="ECO:0000256" key="3">
    <source>
        <dbReference type="ARBA" id="ARBA00022833"/>
    </source>
</evidence>
<dbReference type="AlphaFoldDB" id="A0AAP0JBM9"/>
<sequence>MSRVIVSTPIDLDEHFDLDLALVVPTDEQSLTTGTMTEQNYNFDAEVANMPTVWIADTCAVCMEKIDEEKSGKRMACCHVFHASCLSTWLARRGSCPLCRRCVAKKPNG</sequence>
<evidence type="ECO:0000256" key="1">
    <source>
        <dbReference type="ARBA" id="ARBA00022723"/>
    </source>
</evidence>
<keyword evidence="3" id="KW-0862">Zinc</keyword>
<dbReference type="GO" id="GO:0061630">
    <property type="term" value="F:ubiquitin protein ligase activity"/>
    <property type="evidence" value="ECO:0007669"/>
    <property type="project" value="TreeGrafter"/>
</dbReference>
<dbReference type="GO" id="GO:0016567">
    <property type="term" value="P:protein ubiquitination"/>
    <property type="evidence" value="ECO:0007669"/>
    <property type="project" value="TreeGrafter"/>
</dbReference>
<name>A0AAP0JBM9_9MAGN</name>
<dbReference type="EMBL" id="JBBNAE010000004">
    <property type="protein sequence ID" value="KAK9130954.1"/>
    <property type="molecule type" value="Genomic_DNA"/>
</dbReference>
<accession>A0AAP0JBM9</accession>
<dbReference type="SUPFAM" id="SSF57850">
    <property type="entry name" value="RING/U-box"/>
    <property type="match status" value="1"/>
</dbReference>
<reference evidence="6 7" key="1">
    <citation type="submission" date="2024-01" db="EMBL/GenBank/DDBJ databases">
        <title>Genome assemblies of Stephania.</title>
        <authorList>
            <person name="Yang L."/>
        </authorList>
    </citation>
    <scope>NUCLEOTIDE SEQUENCE [LARGE SCALE GENOMIC DNA]</scope>
    <source>
        <strain evidence="6">QJT</strain>
        <tissue evidence="6">Leaf</tissue>
    </source>
</reference>
<organism evidence="6 7">
    <name type="scientific">Stephania japonica</name>
    <dbReference type="NCBI Taxonomy" id="461633"/>
    <lineage>
        <taxon>Eukaryota</taxon>
        <taxon>Viridiplantae</taxon>
        <taxon>Streptophyta</taxon>
        <taxon>Embryophyta</taxon>
        <taxon>Tracheophyta</taxon>
        <taxon>Spermatophyta</taxon>
        <taxon>Magnoliopsida</taxon>
        <taxon>Ranunculales</taxon>
        <taxon>Menispermaceae</taxon>
        <taxon>Menispermoideae</taxon>
        <taxon>Cissampelideae</taxon>
        <taxon>Stephania</taxon>
    </lineage>
</organism>
<dbReference type="InterPro" id="IPR001841">
    <property type="entry name" value="Znf_RING"/>
</dbReference>
<dbReference type="Pfam" id="PF13639">
    <property type="entry name" value="zf-RING_2"/>
    <property type="match status" value="1"/>
</dbReference>
<keyword evidence="7" id="KW-1185">Reference proteome</keyword>
<keyword evidence="2 4" id="KW-0863">Zinc-finger</keyword>
<evidence type="ECO:0000313" key="6">
    <source>
        <dbReference type="EMBL" id="KAK9130954.1"/>
    </source>
</evidence>
<proteinExistence type="predicted"/>
<dbReference type="PROSITE" id="PS50089">
    <property type="entry name" value="ZF_RING_2"/>
    <property type="match status" value="1"/>
</dbReference>
<evidence type="ECO:0000256" key="4">
    <source>
        <dbReference type="PROSITE-ProRule" id="PRU00175"/>
    </source>
</evidence>
<evidence type="ECO:0000259" key="5">
    <source>
        <dbReference type="PROSITE" id="PS50089"/>
    </source>
</evidence>
<dbReference type="InterPro" id="IPR013083">
    <property type="entry name" value="Znf_RING/FYVE/PHD"/>
</dbReference>
<gene>
    <name evidence="6" type="ORF">Sjap_011441</name>
</gene>
<dbReference type="Proteomes" id="UP001417504">
    <property type="component" value="Unassembled WGS sequence"/>
</dbReference>
<comment type="caution">
    <text evidence="6">The sequence shown here is derived from an EMBL/GenBank/DDBJ whole genome shotgun (WGS) entry which is preliminary data.</text>
</comment>
<evidence type="ECO:0000256" key="2">
    <source>
        <dbReference type="ARBA" id="ARBA00022771"/>
    </source>
</evidence>
<dbReference type="SMART" id="SM00184">
    <property type="entry name" value="RING"/>
    <property type="match status" value="1"/>
</dbReference>
<feature type="domain" description="RING-type" evidence="5">
    <location>
        <begin position="59"/>
        <end position="100"/>
    </location>
</feature>
<dbReference type="PANTHER" id="PTHR45969">
    <property type="entry name" value="RING ZINC FINGER PROTEIN-RELATED"/>
    <property type="match status" value="1"/>
</dbReference>
<evidence type="ECO:0000313" key="7">
    <source>
        <dbReference type="Proteomes" id="UP001417504"/>
    </source>
</evidence>
<dbReference type="GO" id="GO:0008270">
    <property type="term" value="F:zinc ion binding"/>
    <property type="evidence" value="ECO:0007669"/>
    <property type="project" value="UniProtKB-KW"/>
</dbReference>
<keyword evidence="1" id="KW-0479">Metal-binding</keyword>